<accession>A0A3M6UFI3</accession>
<organism evidence="1 2">
    <name type="scientific">Pocillopora damicornis</name>
    <name type="common">Cauliflower coral</name>
    <name type="synonym">Millepora damicornis</name>
    <dbReference type="NCBI Taxonomy" id="46731"/>
    <lineage>
        <taxon>Eukaryota</taxon>
        <taxon>Metazoa</taxon>
        <taxon>Cnidaria</taxon>
        <taxon>Anthozoa</taxon>
        <taxon>Hexacorallia</taxon>
        <taxon>Scleractinia</taxon>
        <taxon>Astrocoeniina</taxon>
        <taxon>Pocilloporidae</taxon>
        <taxon>Pocillopora</taxon>
    </lineage>
</organism>
<keyword evidence="2" id="KW-1185">Reference proteome</keyword>
<dbReference type="AlphaFoldDB" id="A0A3M6UFI3"/>
<proteinExistence type="predicted"/>
<gene>
    <name evidence="1" type="ORF">pdam_00007930</name>
</gene>
<dbReference type="EMBL" id="RCHS01001671">
    <property type="protein sequence ID" value="RMX52254.1"/>
    <property type="molecule type" value="Genomic_DNA"/>
</dbReference>
<comment type="caution">
    <text evidence="1">The sequence shown here is derived from an EMBL/GenBank/DDBJ whole genome shotgun (WGS) entry which is preliminary data.</text>
</comment>
<name>A0A3M6UFI3_POCDA</name>
<protein>
    <submittedName>
        <fullName evidence="1">Uncharacterized protein</fullName>
    </submittedName>
</protein>
<sequence length="162" mass="18334">MLFPRKIRKKIFNDWSSSASGPTGDKKDFLKKCIGEQDAAHSHIKKKISQVVLNRTDTIHTCFKCSSLKAVFFHVPSEAEEAVSRNRDGRKFKKINGIRQWHRVKSSALQEKCINCIMSGEAHCANKALMNDWEEVTIATDGSVATTMQARENTLDHDKNNN</sequence>
<reference evidence="1 2" key="1">
    <citation type="journal article" date="2018" name="Sci. Rep.">
        <title>Comparative analysis of the Pocillopora damicornis genome highlights role of immune system in coral evolution.</title>
        <authorList>
            <person name="Cunning R."/>
            <person name="Bay R.A."/>
            <person name="Gillette P."/>
            <person name="Baker A.C."/>
            <person name="Traylor-Knowles N."/>
        </authorList>
    </citation>
    <scope>NUCLEOTIDE SEQUENCE [LARGE SCALE GENOMIC DNA]</scope>
    <source>
        <strain evidence="1">RSMAS</strain>
        <tissue evidence="1">Whole animal</tissue>
    </source>
</reference>
<evidence type="ECO:0000313" key="1">
    <source>
        <dbReference type="EMBL" id="RMX52254.1"/>
    </source>
</evidence>
<evidence type="ECO:0000313" key="2">
    <source>
        <dbReference type="Proteomes" id="UP000275408"/>
    </source>
</evidence>
<dbReference type="Proteomes" id="UP000275408">
    <property type="component" value="Unassembled WGS sequence"/>
</dbReference>